<name>A0ABV0LAE5_9PSEU</name>
<dbReference type="InterPro" id="IPR016032">
    <property type="entry name" value="Sig_transdc_resp-reg_C-effctor"/>
</dbReference>
<accession>A0ABV0LAE5</accession>
<evidence type="ECO:0000256" key="1">
    <source>
        <dbReference type="ARBA" id="ARBA00023125"/>
    </source>
</evidence>
<sequence length="817" mass="86552">MLSAESSPKWDKFGALAVVDGLRKVLPHIADSRVTRSVAAVAQLCVPRTYTASSARAALLSELTRLFTGLRANGHTALQIDDAHLLQDPGLLAIAVRAGCTVVASCHGHRDVPGPIPLLNVADRVVDLLPLTAEDVGSLLAAAVAEPVDESVAGVLAAALGPAACTPATVLRTFERLRNEGRFAEVLGRLCLADPAAPIALPPGHELVKDVTRFGNVGKQLVAIVAGAARYEVDDLAAFAAATDAGLGQCGAAVDGMVAAGVLLCDADGVLTVSSPALATAVLEDLGPAPVAALHAAIARYLGAGERPVSTASAVADHAALAGAELAPDPEVGRALVTAADRTTRADPALAARWYCAALRHLSPGAERDRVLRTALHLLVHIADYRSLQEVVTELMTAGKDRPCYALAVSAALAAIHTGEPVPVSVARALSADPACREPLTVAEHWFTGHPVQAGELVAAFSPFRAECPLDVEHDDRSPAVPAGEDFDVAGLFKLALGAEYGEPSCGPIALYAQLRRDYLGDDWSRIPSLARQLQLAGSPRTAVHQVARLLTAEVLSWVGESELAREMTALGEMECLFPALRAWAEAGELYRLGDYDQARVRGWAAYEEIKAKAGGTGRVGVHWFLNRLVYLEHHAQDTAQLWALHTEILWWRGRYGGAGLDIAELMTRALAGHDHDSAARAVDLVRRQGPLIDLKRACLIAGFTADDPEPWFNEAYGIAKRLGGERMHANVMRWLNDRGVAVPRTRAPGDAFTPSDRRLIALVRQGLTNRQIGGALGVSEKAVESHLSRLFAKSGYRSRVELARASLEGRFAATAS</sequence>
<dbReference type="InterPro" id="IPR039420">
    <property type="entry name" value="WalR-like"/>
</dbReference>
<dbReference type="InterPro" id="IPR000792">
    <property type="entry name" value="Tscrpt_reg_LuxR_C"/>
</dbReference>
<dbReference type="PROSITE" id="PS50043">
    <property type="entry name" value="HTH_LUXR_2"/>
    <property type="match status" value="1"/>
</dbReference>
<reference evidence="3 4" key="1">
    <citation type="submission" date="2024-05" db="EMBL/GenBank/DDBJ databases">
        <authorList>
            <person name="Zhao H."/>
            <person name="Xu Y."/>
            <person name="Lin S."/>
            <person name="Spain J.C."/>
            <person name="Zhou N.-Y."/>
        </authorList>
    </citation>
    <scope>NUCLEOTIDE SEQUENCE [LARGE SCALE GENOMIC DNA]</scope>
    <source>
        <strain evidence="3 4">NEAU-NG30</strain>
    </source>
</reference>
<dbReference type="CDD" id="cd06170">
    <property type="entry name" value="LuxR_C_like"/>
    <property type="match status" value="1"/>
</dbReference>
<feature type="domain" description="HTH luxR-type" evidence="2">
    <location>
        <begin position="746"/>
        <end position="811"/>
    </location>
</feature>
<dbReference type="PANTHER" id="PTHR43214:SF43">
    <property type="entry name" value="TWO-COMPONENT RESPONSE REGULATOR"/>
    <property type="match status" value="1"/>
</dbReference>
<dbReference type="EMBL" id="JBDZYD010000002">
    <property type="protein sequence ID" value="MEQ0558458.1"/>
    <property type="molecule type" value="Genomic_DNA"/>
</dbReference>
<gene>
    <name evidence="3" type="ORF">ABJI51_05210</name>
</gene>
<evidence type="ECO:0000313" key="4">
    <source>
        <dbReference type="Proteomes" id="UP001440984"/>
    </source>
</evidence>
<dbReference type="InterPro" id="IPR036388">
    <property type="entry name" value="WH-like_DNA-bd_sf"/>
</dbReference>
<comment type="caution">
    <text evidence="3">The sequence shown here is derived from an EMBL/GenBank/DDBJ whole genome shotgun (WGS) entry which is preliminary data.</text>
</comment>
<dbReference type="Pfam" id="PF00196">
    <property type="entry name" value="GerE"/>
    <property type="match status" value="1"/>
</dbReference>
<evidence type="ECO:0000313" key="3">
    <source>
        <dbReference type="EMBL" id="MEQ0558458.1"/>
    </source>
</evidence>
<dbReference type="SMART" id="SM00421">
    <property type="entry name" value="HTH_LUXR"/>
    <property type="match status" value="1"/>
</dbReference>
<dbReference type="PANTHER" id="PTHR43214">
    <property type="entry name" value="TWO-COMPONENT RESPONSE REGULATOR"/>
    <property type="match status" value="1"/>
</dbReference>
<dbReference type="RefSeq" id="WP_348947820.1">
    <property type="nucleotide sequence ID" value="NZ_JBDZYD010000002.1"/>
</dbReference>
<organism evidence="3 4">
    <name type="scientific">Amycolatopsis melonis</name>
    <dbReference type="NCBI Taxonomy" id="3156488"/>
    <lineage>
        <taxon>Bacteria</taxon>
        <taxon>Bacillati</taxon>
        <taxon>Actinomycetota</taxon>
        <taxon>Actinomycetes</taxon>
        <taxon>Pseudonocardiales</taxon>
        <taxon>Pseudonocardiaceae</taxon>
        <taxon>Amycolatopsis</taxon>
    </lineage>
</organism>
<keyword evidence="4" id="KW-1185">Reference proteome</keyword>
<dbReference type="SUPFAM" id="SSF46894">
    <property type="entry name" value="C-terminal effector domain of the bipartite response regulators"/>
    <property type="match status" value="1"/>
</dbReference>
<dbReference type="Gene3D" id="1.10.10.10">
    <property type="entry name" value="Winged helix-like DNA-binding domain superfamily/Winged helix DNA-binding domain"/>
    <property type="match status" value="1"/>
</dbReference>
<dbReference type="Proteomes" id="UP001440984">
    <property type="component" value="Unassembled WGS sequence"/>
</dbReference>
<proteinExistence type="predicted"/>
<protein>
    <submittedName>
        <fullName evidence="3">Helix-turn-helix transcriptional regulator</fullName>
    </submittedName>
</protein>
<keyword evidence="1" id="KW-0238">DNA-binding</keyword>
<evidence type="ECO:0000259" key="2">
    <source>
        <dbReference type="PROSITE" id="PS50043"/>
    </source>
</evidence>